<dbReference type="RefSeq" id="WP_396946186.1">
    <property type="nucleotide sequence ID" value="NZ_JBIRXV010000001.1"/>
</dbReference>
<sequence>MLQAGATSPNGSAAASYASSQDVLRSRSAAWHGTDGTVITTAREVATIGSAALKQIQDLVHRLQDVLNAASLERTVPAAYIERPSTDVLASYAEYQLVLAVERTLQRAIDVLERAQKDLGDKYVFGPLTPAIPLVPKGTVLPEPVPMPQLQRNPRNQGTMAV</sequence>
<dbReference type="Proteomes" id="UP001611450">
    <property type="component" value="Unassembled WGS sequence"/>
</dbReference>
<keyword evidence="2" id="KW-1185">Reference proteome</keyword>
<gene>
    <name evidence="1" type="ORF">ACH47G_00410</name>
</gene>
<evidence type="ECO:0000313" key="1">
    <source>
        <dbReference type="EMBL" id="MFI2318927.1"/>
    </source>
</evidence>
<organism evidence="1 2">
    <name type="scientific">Nocardia beijingensis</name>
    <dbReference type="NCBI Taxonomy" id="95162"/>
    <lineage>
        <taxon>Bacteria</taxon>
        <taxon>Bacillati</taxon>
        <taxon>Actinomycetota</taxon>
        <taxon>Actinomycetes</taxon>
        <taxon>Mycobacteriales</taxon>
        <taxon>Nocardiaceae</taxon>
        <taxon>Nocardia</taxon>
    </lineage>
</organism>
<dbReference type="EMBL" id="JBIRXV010000001">
    <property type="protein sequence ID" value="MFI2318927.1"/>
    <property type="molecule type" value="Genomic_DNA"/>
</dbReference>
<proteinExistence type="predicted"/>
<comment type="caution">
    <text evidence="1">The sequence shown here is derived from an EMBL/GenBank/DDBJ whole genome shotgun (WGS) entry which is preliminary data.</text>
</comment>
<evidence type="ECO:0000313" key="2">
    <source>
        <dbReference type="Proteomes" id="UP001611450"/>
    </source>
</evidence>
<protein>
    <recommendedName>
        <fullName evidence="3">PE family protein</fullName>
    </recommendedName>
</protein>
<accession>A0ABW7W889</accession>
<evidence type="ECO:0008006" key="3">
    <source>
        <dbReference type="Google" id="ProtNLM"/>
    </source>
</evidence>
<reference evidence="1 2" key="1">
    <citation type="submission" date="2024-10" db="EMBL/GenBank/DDBJ databases">
        <title>The Natural Products Discovery Center: Release of the First 8490 Sequenced Strains for Exploring Actinobacteria Biosynthetic Diversity.</title>
        <authorList>
            <person name="Kalkreuter E."/>
            <person name="Kautsar S.A."/>
            <person name="Yang D."/>
            <person name="Bader C.D."/>
            <person name="Teijaro C.N."/>
            <person name="Fluegel L."/>
            <person name="Davis C.M."/>
            <person name="Simpson J.R."/>
            <person name="Lauterbach L."/>
            <person name="Steele A.D."/>
            <person name="Gui C."/>
            <person name="Meng S."/>
            <person name="Li G."/>
            <person name="Viehrig K."/>
            <person name="Ye F."/>
            <person name="Su P."/>
            <person name="Kiefer A.F."/>
            <person name="Nichols A."/>
            <person name="Cepeda A.J."/>
            <person name="Yan W."/>
            <person name="Fan B."/>
            <person name="Jiang Y."/>
            <person name="Adhikari A."/>
            <person name="Zheng C.-J."/>
            <person name="Schuster L."/>
            <person name="Cowan T.M."/>
            <person name="Smanski M.J."/>
            <person name="Chevrette M.G."/>
            <person name="De Carvalho L.P.S."/>
            <person name="Shen B."/>
        </authorList>
    </citation>
    <scope>NUCLEOTIDE SEQUENCE [LARGE SCALE GENOMIC DNA]</scope>
    <source>
        <strain evidence="1 2">NPDC019626</strain>
    </source>
</reference>
<name>A0ABW7W889_9NOCA</name>